<evidence type="ECO:0000256" key="8">
    <source>
        <dbReference type="ARBA" id="ARBA00023027"/>
    </source>
</evidence>
<feature type="binding site" evidence="15">
    <location>
        <position position="139"/>
    </location>
    <ligand>
        <name>NAD(+)</name>
        <dbReference type="ChEBI" id="CHEBI:57540"/>
    </ligand>
</feature>
<feature type="active site" description="Proton acceptor" evidence="14">
    <location>
        <position position="86"/>
    </location>
</feature>
<feature type="binding site" evidence="15">
    <location>
        <position position="285"/>
    </location>
    <ligand>
        <name>NAD(+)</name>
        <dbReference type="ChEBI" id="CHEBI:57540"/>
    </ligand>
</feature>
<evidence type="ECO:0000259" key="18">
    <source>
        <dbReference type="SMART" id="SM01003"/>
    </source>
</evidence>
<proteinExistence type="inferred from homology"/>
<evidence type="ECO:0000256" key="4">
    <source>
        <dbReference type="ARBA" id="ARBA00012847"/>
    </source>
</evidence>
<evidence type="ECO:0000256" key="6">
    <source>
        <dbReference type="ARBA" id="ARBA00022605"/>
    </source>
</evidence>
<evidence type="ECO:0000313" key="20">
    <source>
        <dbReference type="Proteomes" id="UP000193411"/>
    </source>
</evidence>
<evidence type="ECO:0000313" key="19">
    <source>
        <dbReference type="EMBL" id="ORZ33783.1"/>
    </source>
</evidence>
<dbReference type="PIRSF" id="PIRSF018250">
    <property type="entry name" value="Saccharopine_DH_Lys"/>
    <property type="match status" value="1"/>
</dbReference>
<keyword evidence="20" id="KW-1185">Reference proteome</keyword>
<evidence type="ECO:0000256" key="12">
    <source>
        <dbReference type="ARBA" id="ARBA00047860"/>
    </source>
</evidence>
<dbReference type="Pfam" id="PF05222">
    <property type="entry name" value="AlaDh_PNT_N"/>
    <property type="match status" value="1"/>
</dbReference>
<dbReference type="GO" id="GO:0005737">
    <property type="term" value="C:cytoplasm"/>
    <property type="evidence" value="ECO:0007669"/>
    <property type="project" value="TreeGrafter"/>
</dbReference>
<dbReference type="EC" id="1.5.1.7" evidence="4 13"/>
<feature type="domain" description="Alanine dehydrogenase/pyridine nucleotide transhydrogenase N-terminal" evidence="18">
    <location>
        <begin position="14"/>
        <end position="151"/>
    </location>
</feature>
<dbReference type="PANTHER" id="PTHR11133">
    <property type="entry name" value="SACCHAROPINE DEHYDROGENASE"/>
    <property type="match status" value="1"/>
</dbReference>
<dbReference type="SUPFAM" id="SSF52283">
    <property type="entry name" value="Formate/glycerate dehydrogenase catalytic domain-like"/>
    <property type="match status" value="1"/>
</dbReference>
<dbReference type="CDD" id="cd12188">
    <property type="entry name" value="SDH"/>
    <property type="match status" value="1"/>
</dbReference>
<dbReference type="PANTHER" id="PTHR11133:SF23">
    <property type="entry name" value="SACCHAROPINE DEHYDROGENASE [NAD(+), L-LYSINE-FORMING]"/>
    <property type="match status" value="1"/>
</dbReference>
<keyword evidence="6 13" id="KW-0028">Amino-acid biosynthesis</keyword>
<evidence type="ECO:0000256" key="11">
    <source>
        <dbReference type="ARBA" id="ARBA00033228"/>
    </source>
</evidence>
<evidence type="ECO:0000256" key="10">
    <source>
        <dbReference type="ARBA" id="ARBA00023157"/>
    </source>
</evidence>
<evidence type="ECO:0000259" key="17">
    <source>
        <dbReference type="SMART" id="SM01002"/>
    </source>
</evidence>
<dbReference type="SMART" id="SM01003">
    <property type="entry name" value="AlaDh_PNT_N"/>
    <property type="match status" value="1"/>
</dbReference>
<dbReference type="Gene3D" id="3.40.50.720">
    <property type="entry name" value="NAD(P)-binding Rossmann-like Domain"/>
    <property type="match status" value="2"/>
</dbReference>
<evidence type="ECO:0000256" key="7">
    <source>
        <dbReference type="ARBA" id="ARBA00023002"/>
    </source>
</evidence>
<dbReference type="FunFam" id="3.40.50.720:FF:000217">
    <property type="entry name" value="Saccharopine dehydrogenase [NAD(+), L-lysine-forming]"/>
    <property type="match status" value="1"/>
</dbReference>
<evidence type="ECO:0000256" key="5">
    <source>
        <dbReference type="ARBA" id="ARBA00021221"/>
    </source>
</evidence>
<evidence type="ECO:0000256" key="2">
    <source>
        <dbReference type="ARBA" id="ARBA00005689"/>
    </source>
</evidence>
<evidence type="ECO:0000256" key="13">
    <source>
        <dbReference type="PIRNR" id="PIRNR018250"/>
    </source>
</evidence>
<accession>A0A1Y2HJA8</accession>
<evidence type="ECO:0000256" key="14">
    <source>
        <dbReference type="PIRSR" id="PIRSR018250-1"/>
    </source>
</evidence>
<dbReference type="GO" id="GO:0004754">
    <property type="term" value="F:saccharopine dehydrogenase (NAD+, L-lysine-forming) activity"/>
    <property type="evidence" value="ECO:0007669"/>
    <property type="project" value="UniProtKB-EC"/>
</dbReference>
<sequence length="381" mass="41814">MTPVTNTPAKTHLWLRAETKADEHRSALTPTHAAALLARGTFQITVESDPQRIFPDSEFAAVGCTLAPSHSWRTQAPAEAIILGLKELTPEDTFPLTHNHIHFAHCFKHQAGWYKTLKRFHNGNGTLYDLEFLNDEHGRRVAAFGFMAGFAGAAVGLDVWASASPADRTNFPSISAFPNEAALLTHIKARLAARAGGQLPKVLVIGALGRCGRGAVDMLRKAGLPESHIAQWDLNETKRGGPFPEIATDYDVFINCIYLSSPIPPFLTRHELDLPNRKLSVLVDVSCDPNNPHNPIPVYGESISTFVKPTITTDQGLHVVAIDHLPSLLPREASEMFVADLLPSLVELENGLGARVWREARQLFEKKVGEAKSEYPNEFSS</sequence>
<dbReference type="InterPro" id="IPR007886">
    <property type="entry name" value="AlaDH/PNT_N"/>
</dbReference>
<dbReference type="InterPro" id="IPR027281">
    <property type="entry name" value="Lys1"/>
</dbReference>
<comment type="caution">
    <text evidence="19">The sequence shown here is derived from an EMBL/GenBank/DDBJ whole genome shotgun (WGS) entry which is preliminary data.</text>
</comment>
<dbReference type="EMBL" id="MCFL01000033">
    <property type="protein sequence ID" value="ORZ33783.1"/>
    <property type="molecule type" value="Genomic_DNA"/>
</dbReference>
<gene>
    <name evidence="19" type="ORF">BCR44DRAFT_1437597</name>
</gene>
<keyword evidence="10" id="KW-1015">Disulfide bond</keyword>
<evidence type="ECO:0000256" key="9">
    <source>
        <dbReference type="ARBA" id="ARBA00023154"/>
    </source>
</evidence>
<dbReference type="Proteomes" id="UP000193411">
    <property type="component" value="Unassembled WGS sequence"/>
</dbReference>
<dbReference type="AlphaFoldDB" id="A0A1Y2HJA8"/>
<comment type="catalytic activity">
    <reaction evidence="12 13">
        <text>L-saccharopine + NAD(+) + H2O = L-lysine + 2-oxoglutarate + NADH + H(+)</text>
        <dbReference type="Rhea" id="RHEA:12440"/>
        <dbReference type="ChEBI" id="CHEBI:15377"/>
        <dbReference type="ChEBI" id="CHEBI:15378"/>
        <dbReference type="ChEBI" id="CHEBI:16810"/>
        <dbReference type="ChEBI" id="CHEBI:32551"/>
        <dbReference type="ChEBI" id="CHEBI:57540"/>
        <dbReference type="ChEBI" id="CHEBI:57945"/>
        <dbReference type="ChEBI" id="CHEBI:57951"/>
        <dbReference type="EC" id="1.5.1.7"/>
    </reaction>
</comment>
<dbReference type="STRING" id="765915.A0A1Y2HJA8"/>
<evidence type="ECO:0000256" key="1">
    <source>
        <dbReference type="ARBA" id="ARBA00004884"/>
    </source>
</evidence>
<keyword evidence="7 13" id="KW-0560">Oxidoreductase</keyword>
<feature type="binding site" evidence="15">
    <location>
        <position position="233"/>
    </location>
    <ligand>
        <name>NAD(+)</name>
        <dbReference type="ChEBI" id="CHEBI:57540"/>
    </ligand>
</feature>
<feature type="binding site" evidence="15">
    <location>
        <position position="237"/>
    </location>
    <ligand>
        <name>NAD(+)</name>
        <dbReference type="ChEBI" id="CHEBI:57540"/>
    </ligand>
</feature>
<dbReference type="InterPro" id="IPR051168">
    <property type="entry name" value="AASS"/>
</dbReference>
<feature type="active site" description="Proton donor" evidence="14">
    <location>
        <position position="105"/>
    </location>
</feature>
<evidence type="ECO:0000256" key="16">
    <source>
        <dbReference type="PIRSR" id="PIRSR018250-4"/>
    </source>
</evidence>
<evidence type="ECO:0000256" key="15">
    <source>
        <dbReference type="PIRSR" id="PIRSR018250-3"/>
    </source>
</evidence>
<dbReference type="SUPFAM" id="SSF51735">
    <property type="entry name" value="NAD(P)-binding Rossmann-fold domains"/>
    <property type="match status" value="1"/>
</dbReference>
<comment type="similarity">
    <text evidence="2 13">Belongs to the AlaDH/PNT family.</text>
</comment>
<dbReference type="SMART" id="SM01002">
    <property type="entry name" value="AlaDh_PNT_C"/>
    <property type="match status" value="1"/>
</dbReference>
<feature type="disulfide bond" evidence="16">
    <location>
        <begin position="211"/>
        <end position="256"/>
    </location>
</feature>
<name>A0A1Y2HJA8_9FUNG</name>
<keyword evidence="8 13" id="KW-0520">NAD</keyword>
<comment type="subunit">
    <text evidence="3">Monomer.</text>
</comment>
<feature type="binding site" evidence="15">
    <location>
        <begin position="209"/>
        <end position="210"/>
    </location>
    <ligand>
        <name>NAD(+)</name>
        <dbReference type="ChEBI" id="CHEBI:57540"/>
    </ligand>
</feature>
<feature type="binding site" evidence="15">
    <location>
        <position position="258"/>
    </location>
    <ligand>
        <name>NAD(+)</name>
        <dbReference type="ChEBI" id="CHEBI:57540"/>
    </ligand>
</feature>
<dbReference type="OrthoDB" id="265306at2759"/>
<reference evidence="19 20" key="1">
    <citation type="submission" date="2016-07" db="EMBL/GenBank/DDBJ databases">
        <title>Pervasive Adenine N6-methylation of Active Genes in Fungi.</title>
        <authorList>
            <consortium name="DOE Joint Genome Institute"/>
            <person name="Mondo S.J."/>
            <person name="Dannebaum R.O."/>
            <person name="Kuo R.C."/>
            <person name="Labutti K."/>
            <person name="Haridas S."/>
            <person name="Kuo A."/>
            <person name="Salamov A."/>
            <person name="Ahrendt S.R."/>
            <person name="Lipzen A."/>
            <person name="Sullivan W."/>
            <person name="Andreopoulos W.B."/>
            <person name="Clum A."/>
            <person name="Lindquist E."/>
            <person name="Daum C."/>
            <person name="Ramamoorthy G.K."/>
            <person name="Gryganskyi A."/>
            <person name="Culley D."/>
            <person name="Magnuson J.K."/>
            <person name="James T.Y."/>
            <person name="O'Malley M.A."/>
            <person name="Stajich J.E."/>
            <person name="Spatafora J.W."/>
            <person name="Visel A."/>
            <person name="Grigoriev I.V."/>
        </authorList>
    </citation>
    <scope>NUCLEOTIDE SEQUENCE [LARGE SCALE GENOMIC DNA]</scope>
    <source>
        <strain evidence="19 20">PL171</strain>
    </source>
</reference>
<protein>
    <recommendedName>
        <fullName evidence="5 13">Saccharopine dehydrogenase [NAD(+), L-lysine-forming]</fullName>
        <shortName evidence="13">SDH</shortName>
        <ecNumber evidence="4 13">1.5.1.7</ecNumber>
    </recommendedName>
    <alternativeName>
        <fullName evidence="11 13">Lysine--2-oxoglutarate reductase</fullName>
    </alternativeName>
</protein>
<keyword evidence="9 13" id="KW-0457">Lysine biosynthesis</keyword>
<feature type="binding site" evidence="15">
    <location>
        <begin position="322"/>
        <end position="325"/>
    </location>
    <ligand>
        <name>NAD(+)</name>
        <dbReference type="ChEBI" id="CHEBI:57540"/>
    </ligand>
</feature>
<feature type="domain" description="Alanine dehydrogenase/pyridine nucleotide transhydrogenase NAD(H)-binding" evidence="17">
    <location>
        <begin position="191"/>
        <end position="321"/>
    </location>
</feature>
<comment type="pathway">
    <text evidence="1 13">Amino-acid biosynthesis; L-lysine biosynthesis via AAA pathway; L-lysine from L-alpha-aminoadipate (fungal route): step 3/3.</text>
</comment>
<dbReference type="UniPathway" id="UPA00033">
    <property type="reaction ID" value="UER00034"/>
</dbReference>
<dbReference type="InterPro" id="IPR007698">
    <property type="entry name" value="AlaDH/PNT_NAD(H)-bd"/>
</dbReference>
<organism evidence="19 20">
    <name type="scientific">Catenaria anguillulae PL171</name>
    <dbReference type="NCBI Taxonomy" id="765915"/>
    <lineage>
        <taxon>Eukaryota</taxon>
        <taxon>Fungi</taxon>
        <taxon>Fungi incertae sedis</taxon>
        <taxon>Blastocladiomycota</taxon>
        <taxon>Blastocladiomycetes</taxon>
        <taxon>Blastocladiales</taxon>
        <taxon>Catenariaceae</taxon>
        <taxon>Catenaria</taxon>
    </lineage>
</organism>
<dbReference type="InterPro" id="IPR036291">
    <property type="entry name" value="NAD(P)-bd_dom_sf"/>
</dbReference>
<dbReference type="GO" id="GO:0019878">
    <property type="term" value="P:lysine biosynthetic process via aminoadipic acid"/>
    <property type="evidence" value="ECO:0007669"/>
    <property type="project" value="UniProtKB-UniPathway"/>
</dbReference>
<evidence type="ECO:0000256" key="3">
    <source>
        <dbReference type="ARBA" id="ARBA00011245"/>
    </source>
</evidence>